<dbReference type="EMBL" id="JAACJM010000038">
    <property type="protein sequence ID" value="KAF5362623.1"/>
    <property type="molecule type" value="Genomic_DNA"/>
</dbReference>
<dbReference type="Proteomes" id="UP000559256">
    <property type="component" value="Unassembled WGS sequence"/>
</dbReference>
<gene>
    <name evidence="2" type="ORF">D9758_009625</name>
</gene>
<name>A0A8H5GCV5_9AGAR</name>
<comment type="caution">
    <text evidence="2">The sequence shown here is derived from an EMBL/GenBank/DDBJ whole genome shotgun (WGS) entry which is preliminary data.</text>
</comment>
<evidence type="ECO:0000313" key="2">
    <source>
        <dbReference type="EMBL" id="KAF5362623.1"/>
    </source>
</evidence>
<protein>
    <recommendedName>
        <fullName evidence="4">Sc15 protein</fullName>
    </recommendedName>
</protein>
<feature type="chain" id="PRO_5034836521" description="Sc15 protein" evidence="1">
    <location>
        <begin position="25"/>
        <end position="196"/>
    </location>
</feature>
<dbReference type="AlphaFoldDB" id="A0A8H5GCV5"/>
<feature type="signal peptide" evidence="1">
    <location>
        <begin position="1"/>
        <end position="24"/>
    </location>
</feature>
<evidence type="ECO:0000313" key="3">
    <source>
        <dbReference type="Proteomes" id="UP000559256"/>
    </source>
</evidence>
<keyword evidence="3" id="KW-1185">Reference proteome</keyword>
<accession>A0A8H5GCV5</accession>
<sequence length="196" mass="20125">MIFSRAFSFVSLLTVFLTFTFVAANPITFTEPRSDISFGKRQSNADIQSILTDLQSQVGGILPQIDALVSGGNASDDTVTPLINQLTSALNDSASSLSGLSSSSSSKRQSNDDIANLVAGIITDITNSLDGLLGQAASIPTLGALLSGVDISLNQVLVGLETLLAGVLNLVATLLVDVAGLLRSLAFGLTLASLGL</sequence>
<evidence type="ECO:0008006" key="4">
    <source>
        <dbReference type="Google" id="ProtNLM"/>
    </source>
</evidence>
<evidence type="ECO:0000256" key="1">
    <source>
        <dbReference type="SAM" id="SignalP"/>
    </source>
</evidence>
<reference evidence="2 3" key="1">
    <citation type="journal article" date="2020" name="ISME J.">
        <title>Uncovering the hidden diversity of litter-decomposition mechanisms in mushroom-forming fungi.</title>
        <authorList>
            <person name="Floudas D."/>
            <person name="Bentzer J."/>
            <person name="Ahren D."/>
            <person name="Johansson T."/>
            <person name="Persson P."/>
            <person name="Tunlid A."/>
        </authorList>
    </citation>
    <scope>NUCLEOTIDE SEQUENCE [LARGE SCALE GENOMIC DNA]</scope>
    <source>
        <strain evidence="2 3">CBS 291.85</strain>
    </source>
</reference>
<keyword evidence="1" id="KW-0732">Signal</keyword>
<proteinExistence type="predicted"/>
<dbReference type="OrthoDB" id="2575973at2759"/>
<organism evidence="2 3">
    <name type="scientific">Tetrapyrgos nigripes</name>
    <dbReference type="NCBI Taxonomy" id="182062"/>
    <lineage>
        <taxon>Eukaryota</taxon>
        <taxon>Fungi</taxon>
        <taxon>Dikarya</taxon>
        <taxon>Basidiomycota</taxon>
        <taxon>Agaricomycotina</taxon>
        <taxon>Agaricomycetes</taxon>
        <taxon>Agaricomycetidae</taxon>
        <taxon>Agaricales</taxon>
        <taxon>Marasmiineae</taxon>
        <taxon>Marasmiaceae</taxon>
        <taxon>Tetrapyrgos</taxon>
    </lineage>
</organism>